<organism evidence="1 2">
    <name type="scientific">Oryza rufipogon</name>
    <name type="common">Brownbeard rice</name>
    <name type="synonym">Asian wild rice</name>
    <dbReference type="NCBI Taxonomy" id="4529"/>
    <lineage>
        <taxon>Eukaryota</taxon>
        <taxon>Viridiplantae</taxon>
        <taxon>Streptophyta</taxon>
        <taxon>Embryophyta</taxon>
        <taxon>Tracheophyta</taxon>
        <taxon>Spermatophyta</taxon>
        <taxon>Magnoliopsida</taxon>
        <taxon>Liliopsida</taxon>
        <taxon>Poales</taxon>
        <taxon>Poaceae</taxon>
        <taxon>BOP clade</taxon>
        <taxon>Oryzoideae</taxon>
        <taxon>Oryzeae</taxon>
        <taxon>Oryzinae</taxon>
        <taxon>Oryza</taxon>
    </lineage>
</organism>
<sequence length="223" mass="24256">MKKRRGNGSSAFLLRAEREKTHLAAAAAAYGDGREGRRAASPPEGDAAQLLAMDTTKRPLRLTASSQDRGPIWIIVINHASPVYSRAAGPREPRIMRSSATHVAGHPWDFRQAYRLAATVSHPLLLLATVLLLDADPRLHMPELAYAAAEEKKRVVNCVSIQRPPIEDIIHASAYIGPVQLCFHVHGTPAGIAEISLRDTTLAPIDDQDVKGHFGSGEEEDKL</sequence>
<dbReference type="HOGENOM" id="CLU_060023_0_0_1"/>
<keyword evidence="2" id="KW-1185">Reference proteome</keyword>
<dbReference type="EnsemblPlants" id="ORUFI01G26170.2">
    <property type="protein sequence ID" value="ORUFI01G26170.2"/>
    <property type="gene ID" value="ORUFI01G26170"/>
</dbReference>
<proteinExistence type="predicted"/>
<reference evidence="2" key="1">
    <citation type="submission" date="2013-06" db="EMBL/GenBank/DDBJ databases">
        <authorList>
            <person name="Zhao Q."/>
        </authorList>
    </citation>
    <scope>NUCLEOTIDE SEQUENCE</scope>
    <source>
        <strain evidence="2">cv. W1943</strain>
    </source>
</reference>
<dbReference type="Proteomes" id="UP000008022">
    <property type="component" value="Unassembled WGS sequence"/>
</dbReference>
<name>A0A0E0MZH3_ORYRU</name>
<evidence type="ECO:0000313" key="1">
    <source>
        <dbReference type="EnsemblPlants" id="ORUFI01G26170.2"/>
    </source>
</evidence>
<evidence type="ECO:0000313" key="2">
    <source>
        <dbReference type="Proteomes" id="UP000008022"/>
    </source>
</evidence>
<dbReference type="Gramene" id="ORUFI01G26170.2">
    <property type="protein sequence ID" value="ORUFI01G26170.2"/>
    <property type="gene ID" value="ORUFI01G26170"/>
</dbReference>
<protein>
    <submittedName>
        <fullName evidence="1">Uncharacterized protein</fullName>
    </submittedName>
</protein>
<accession>A0A0E0MZH3</accession>
<dbReference type="AlphaFoldDB" id="A0A0E0MZH3"/>
<reference evidence="1" key="2">
    <citation type="submission" date="2015-06" db="UniProtKB">
        <authorList>
            <consortium name="EnsemblPlants"/>
        </authorList>
    </citation>
    <scope>IDENTIFICATION</scope>
</reference>